<protein>
    <submittedName>
        <fullName evidence="8">DUF3047 domain-containing protein</fullName>
    </submittedName>
</protein>
<dbReference type="PANTHER" id="PTHR42913:SF9">
    <property type="entry name" value="SLR1591 PROTEIN"/>
    <property type="match status" value="1"/>
</dbReference>
<dbReference type="InterPro" id="IPR023753">
    <property type="entry name" value="FAD/NAD-binding_dom"/>
</dbReference>
<evidence type="ECO:0000313" key="8">
    <source>
        <dbReference type="EMBL" id="TXC66486.1"/>
    </source>
</evidence>
<feature type="domain" description="FAD/NAD(P)-binding" evidence="7">
    <location>
        <begin position="238"/>
        <end position="470"/>
    </location>
</feature>
<feature type="compositionally biased region" description="Basic residues" evidence="5">
    <location>
        <begin position="496"/>
        <end position="505"/>
    </location>
</feature>
<feature type="signal peptide" evidence="6">
    <location>
        <begin position="1"/>
        <end position="20"/>
    </location>
</feature>
<evidence type="ECO:0000259" key="7">
    <source>
        <dbReference type="Pfam" id="PF07992"/>
    </source>
</evidence>
<comment type="caution">
    <text evidence="8">The sequence shown here is derived from an EMBL/GenBank/DDBJ whole genome shotgun (WGS) entry which is preliminary data.</text>
</comment>
<evidence type="ECO:0000256" key="4">
    <source>
        <dbReference type="ARBA" id="ARBA00023002"/>
    </source>
</evidence>
<feature type="chain" id="PRO_5022806364" evidence="6">
    <location>
        <begin position="21"/>
        <end position="535"/>
    </location>
</feature>
<comment type="cofactor">
    <cofactor evidence="1">
        <name>FAD</name>
        <dbReference type="ChEBI" id="CHEBI:57692"/>
    </cofactor>
</comment>
<dbReference type="InterPro" id="IPR051169">
    <property type="entry name" value="NADH-Q_oxidoreductase"/>
</dbReference>
<keyword evidence="9" id="KW-1185">Reference proteome</keyword>
<keyword evidence="3" id="KW-0274">FAD</keyword>
<evidence type="ECO:0000313" key="9">
    <source>
        <dbReference type="Proteomes" id="UP000321832"/>
    </source>
</evidence>
<feature type="region of interest" description="Disordered" evidence="5">
    <location>
        <begin position="487"/>
        <end position="535"/>
    </location>
</feature>
<dbReference type="Pfam" id="PF07992">
    <property type="entry name" value="Pyr_redox_2"/>
    <property type="match status" value="1"/>
</dbReference>
<sequence length="535" mass="58072">MRSAAPFLLALALLPAAAAAQQLAPLAGADGRIHEAWREAKLPQQKFPPTRYAIETVDGRPVLRMDADGSYGNLVHELRTDAQGLTLAWRWRVERFAEGADLRRKEGDDNAAKVCVFFDLPLERVPFLERQLLRGAQQDRREPARGHRLLRVGSAGGRRQRGAQHLQPAHALPRAALGRDRPMARGEARRGGRFPQAVRRRIEQRAAGDRRGGGCRCRQHPGPQPRVRGRPGVVAMKQLLLLGGGHAHLQVLRALATEPLPGAEVTLVTPYPRLTYSGMVPGFVAGHYTLDQCSVPLAPMAERAGARLLQAAASAIDTASRTVTLADGRTLPYDVLSLDTGATIDREAIAGAREHGLFVRPIEAFTALWERMRELAESRALCVVVVGGGAAGVELALAMHHRLGERSRISLVTGGGPPVPSHPPAVQERVIRALKRRNVTILEDVCAEITAEHVVLGRGTRVACEAAVLALPAVAPACCATPARRWTSGASWPPARRCRAPRTRRSSPPVTPQRCSMRRGPEAASTRCAPARRWR</sequence>
<keyword evidence="2" id="KW-0285">Flavoprotein</keyword>
<accession>A0A5C6U404</accession>
<dbReference type="AlphaFoldDB" id="A0A5C6U404"/>
<dbReference type="GO" id="GO:0003955">
    <property type="term" value="F:NAD(P)H dehydrogenase (quinone) activity"/>
    <property type="evidence" value="ECO:0007669"/>
    <property type="project" value="TreeGrafter"/>
</dbReference>
<dbReference type="EMBL" id="VOPW01000001">
    <property type="protein sequence ID" value="TXC66486.1"/>
    <property type="molecule type" value="Genomic_DNA"/>
</dbReference>
<dbReference type="Gene3D" id="3.50.50.100">
    <property type="match status" value="1"/>
</dbReference>
<feature type="region of interest" description="Disordered" evidence="5">
    <location>
        <begin position="204"/>
        <end position="229"/>
    </location>
</feature>
<dbReference type="InterPro" id="IPR021409">
    <property type="entry name" value="DUF3047"/>
</dbReference>
<evidence type="ECO:0000256" key="1">
    <source>
        <dbReference type="ARBA" id="ARBA00001974"/>
    </source>
</evidence>
<dbReference type="InterPro" id="IPR036188">
    <property type="entry name" value="FAD/NAD-bd_sf"/>
</dbReference>
<dbReference type="GO" id="GO:0019646">
    <property type="term" value="P:aerobic electron transport chain"/>
    <property type="evidence" value="ECO:0007669"/>
    <property type="project" value="TreeGrafter"/>
</dbReference>
<proteinExistence type="predicted"/>
<evidence type="ECO:0000256" key="2">
    <source>
        <dbReference type="ARBA" id="ARBA00022630"/>
    </source>
</evidence>
<reference evidence="8 9" key="1">
    <citation type="submission" date="2019-08" db="EMBL/GenBank/DDBJ databases">
        <authorList>
            <person name="Khan S.A."/>
            <person name="Jeon C.O."/>
            <person name="Jeong S.E."/>
        </authorList>
    </citation>
    <scope>NUCLEOTIDE SEQUENCE [LARGE SCALE GENOMIC DNA]</scope>
    <source>
        <strain evidence="9">IMCC1728</strain>
    </source>
</reference>
<dbReference type="Pfam" id="PF11249">
    <property type="entry name" value="DUF3047"/>
    <property type="match status" value="1"/>
</dbReference>
<evidence type="ECO:0000256" key="6">
    <source>
        <dbReference type="SAM" id="SignalP"/>
    </source>
</evidence>
<dbReference type="PANTHER" id="PTHR42913">
    <property type="entry name" value="APOPTOSIS-INDUCING FACTOR 1"/>
    <property type="match status" value="1"/>
</dbReference>
<name>A0A5C6U404_9BURK</name>
<gene>
    <name evidence="8" type="ORF">FSC37_13450</name>
</gene>
<keyword evidence="4" id="KW-0560">Oxidoreductase</keyword>
<organism evidence="8 9">
    <name type="scientific">Piscinibacter aquaticus</name>
    <dbReference type="NCBI Taxonomy" id="392597"/>
    <lineage>
        <taxon>Bacteria</taxon>
        <taxon>Pseudomonadati</taxon>
        <taxon>Pseudomonadota</taxon>
        <taxon>Betaproteobacteria</taxon>
        <taxon>Burkholderiales</taxon>
        <taxon>Sphaerotilaceae</taxon>
        <taxon>Piscinibacter</taxon>
    </lineage>
</organism>
<evidence type="ECO:0000256" key="5">
    <source>
        <dbReference type="SAM" id="MobiDB-lite"/>
    </source>
</evidence>
<keyword evidence="6" id="KW-0732">Signal</keyword>
<evidence type="ECO:0000256" key="3">
    <source>
        <dbReference type="ARBA" id="ARBA00022827"/>
    </source>
</evidence>
<dbReference type="Proteomes" id="UP000321832">
    <property type="component" value="Unassembled WGS sequence"/>
</dbReference>
<dbReference type="SUPFAM" id="SSF51905">
    <property type="entry name" value="FAD/NAD(P)-binding domain"/>
    <property type="match status" value="1"/>
</dbReference>